<proteinExistence type="predicted"/>
<evidence type="ECO:0000313" key="1">
    <source>
        <dbReference type="EMBL" id="KRY22144.1"/>
    </source>
</evidence>
<dbReference type="AlphaFoldDB" id="A0A0V1ABF1"/>
<comment type="caution">
    <text evidence="1">The sequence shown here is derived from an EMBL/GenBank/DDBJ whole genome shotgun (WGS) entry which is preliminary data.</text>
</comment>
<protein>
    <submittedName>
        <fullName evidence="1">Uncharacterized protein</fullName>
    </submittedName>
</protein>
<evidence type="ECO:0000313" key="2">
    <source>
        <dbReference type="Proteomes" id="UP000054783"/>
    </source>
</evidence>
<sequence length="79" mass="9355">MVKTNTSIFDVFSERTEIFALVFLLQRQSIAIHFRSNLYLSLLITANERFAYVLKKETSATYIRTLEDQNKSDEAYNYY</sequence>
<accession>A0A0V1ABF1</accession>
<dbReference type="Proteomes" id="UP000054783">
    <property type="component" value="Unassembled WGS sequence"/>
</dbReference>
<dbReference type="EMBL" id="JYDQ01000011">
    <property type="protein sequence ID" value="KRY22144.1"/>
    <property type="molecule type" value="Genomic_DNA"/>
</dbReference>
<name>A0A0V1ABF1_9BILA</name>
<organism evidence="1 2">
    <name type="scientific">Trichinella patagoniensis</name>
    <dbReference type="NCBI Taxonomy" id="990121"/>
    <lineage>
        <taxon>Eukaryota</taxon>
        <taxon>Metazoa</taxon>
        <taxon>Ecdysozoa</taxon>
        <taxon>Nematoda</taxon>
        <taxon>Enoplea</taxon>
        <taxon>Dorylaimia</taxon>
        <taxon>Trichinellida</taxon>
        <taxon>Trichinellidae</taxon>
        <taxon>Trichinella</taxon>
    </lineage>
</organism>
<reference evidence="1 2" key="1">
    <citation type="submission" date="2015-01" db="EMBL/GenBank/DDBJ databases">
        <title>Evolution of Trichinella species and genotypes.</title>
        <authorList>
            <person name="Korhonen P.K."/>
            <person name="Edoardo P."/>
            <person name="Giuseppe L.R."/>
            <person name="Gasser R.B."/>
        </authorList>
    </citation>
    <scope>NUCLEOTIDE SEQUENCE [LARGE SCALE GENOMIC DNA]</scope>
    <source>
        <strain evidence="1">ISS2496</strain>
    </source>
</reference>
<keyword evidence="2" id="KW-1185">Reference proteome</keyword>
<gene>
    <name evidence="1" type="ORF">T12_7718</name>
</gene>